<reference evidence="1" key="2">
    <citation type="journal article" date="2022" name="Microbiol. Resour. Announc.">
        <title>Metagenome Sequencing to Explore Phylogenomics of Terrestrial Cyanobacteria.</title>
        <authorList>
            <person name="Ward R.D."/>
            <person name="Stajich J.E."/>
            <person name="Johansen J.R."/>
            <person name="Huntemann M."/>
            <person name="Clum A."/>
            <person name="Foster B."/>
            <person name="Foster B."/>
            <person name="Roux S."/>
            <person name="Palaniappan K."/>
            <person name="Varghese N."/>
            <person name="Mukherjee S."/>
            <person name="Reddy T.B.K."/>
            <person name="Daum C."/>
            <person name="Copeland A."/>
            <person name="Chen I.A."/>
            <person name="Ivanova N.N."/>
            <person name="Kyrpides N.C."/>
            <person name="Shapiro N."/>
            <person name="Eloe-Fadrosh E.A."/>
            <person name="Pietrasiak N."/>
        </authorList>
    </citation>
    <scope>NUCLEOTIDE SEQUENCE</scope>
    <source>
        <strain evidence="1">CPER-KK1</strain>
    </source>
</reference>
<organism evidence="1 2">
    <name type="scientific">Symplocastrum torsivum CPER-KK1</name>
    <dbReference type="NCBI Taxonomy" id="450513"/>
    <lineage>
        <taxon>Bacteria</taxon>
        <taxon>Bacillati</taxon>
        <taxon>Cyanobacteriota</taxon>
        <taxon>Cyanophyceae</taxon>
        <taxon>Oscillatoriophycideae</taxon>
        <taxon>Oscillatoriales</taxon>
        <taxon>Microcoleaceae</taxon>
        <taxon>Symplocastrum</taxon>
    </lineage>
</organism>
<evidence type="ECO:0000313" key="1">
    <source>
        <dbReference type="EMBL" id="MBW4547140.1"/>
    </source>
</evidence>
<evidence type="ECO:0000313" key="2">
    <source>
        <dbReference type="Proteomes" id="UP000753908"/>
    </source>
</evidence>
<reference evidence="1" key="1">
    <citation type="submission" date="2021-05" db="EMBL/GenBank/DDBJ databases">
        <authorList>
            <person name="Pietrasiak N."/>
            <person name="Ward R."/>
            <person name="Stajich J.E."/>
            <person name="Kurbessoian T."/>
        </authorList>
    </citation>
    <scope>NUCLEOTIDE SEQUENCE</scope>
    <source>
        <strain evidence="1">CPER-KK1</strain>
    </source>
</reference>
<gene>
    <name evidence="1" type="ORF">KME25_22280</name>
</gene>
<proteinExistence type="predicted"/>
<sequence>MQAFKLQSLGLVRVERNEVKPWCNLYARYFCDRLSSPP</sequence>
<dbReference type="Pfam" id="PF14516">
    <property type="entry name" value="AAA_35"/>
    <property type="match status" value="1"/>
</dbReference>
<dbReference type="Proteomes" id="UP000753908">
    <property type="component" value="Unassembled WGS sequence"/>
</dbReference>
<comment type="caution">
    <text evidence="1">The sequence shown here is derived from an EMBL/GenBank/DDBJ whole genome shotgun (WGS) entry which is preliminary data.</text>
</comment>
<name>A0A951UBK0_9CYAN</name>
<protein>
    <submittedName>
        <fullName evidence="1">AAA-like domain-containing protein</fullName>
    </submittedName>
</protein>
<dbReference type="EMBL" id="JAHHIF010000036">
    <property type="protein sequence ID" value="MBW4547140.1"/>
    <property type="molecule type" value="Genomic_DNA"/>
</dbReference>
<accession>A0A951UBK0</accession>
<dbReference type="AlphaFoldDB" id="A0A951UBK0"/>